<dbReference type="SUPFAM" id="SSF81321">
    <property type="entry name" value="Family A G protein-coupled receptor-like"/>
    <property type="match status" value="1"/>
</dbReference>
<dbReference type="Gene3D" id="1.20.1070.10">
    <property type="entry name" value="Rhodopsin 7-helix transmembrane proteins"/>
    <property type="match status" value="1"/>
</dbReference>
<organism evidence="4">
    <name type="scientific">Soboliphyme baturini</name>
    <dbReference type="NCBI Taxonomy" id="241478"/>
    <lineage>
        <taxon>Eukaryota</taxon>
        <taxon>Metazoa</taxon>
        <taxon>Ecdysozoa</taxon>
        <taxon>Nematoda</taxon>
        <taxon>Enoplea</taxon>
        <taxon>Dorylaimia</taxon>
        <taxon>Dioctophymatida</taxon>
        <taxon>Dioctophymatoidea</taxon>
        <taxon>Soboliphymatidae</taxon>
        <taxon>Soboliphyme</taxon>
    </lineage>
</organism>
<accession>A0A183IM36</accession>
<dbReference type="Proteomes" id="UP000270296">
    <property type="component" value="Unassembled WGS sequence"/>
</dbReference>
<keyword evidence="3" id="KW-1185">Reference proteome</keyword>
<keyword evidence="1" id="KW-0812">Transmembrane</keyword>
<evidence type="ECO:0000313" key="4">
    <source>
        <dbReference type="WBParaSite" id="SBAD_0000487801-mRNA-1"/>
    </source>
</evidence>
<keyword evidence="1" id="KW-1133">Transmembrane helix</keyword>
<keyword evidence="1" id="KW-0472">Membrane</keyword>
<gene>
    <name evidence="2" type="ORF">SBAD_LOCUS4682</name>
</gene>
<evidence type="ECO:0000313" key="3">
    <source>
        <dbReference type="Proteomes" id="UP000270296"/>
    </source>
</evidence>
<dbReference type="AlphaFoldDB" id="A0A183IM36"/>
<dbReference type="WBParaSite" id="SBAD_0000487801-mRNA-1">
    <property type="protein sequence ID" value="SBAD_0000487801-mRNA-1"/>
    <property type="gene ID" value="SBAD_0000487801"/>
</dbReference>
<name>A0A183IM36_9BILA</name>
<evidence type="ECO:0000256" key="1">
    <source>
        <dbReference type="SAM" id="Phobius"/>
    </source>
</evidence>
<feature type="transmembrane region" description="Helical" evidence="1">
    <location>
        <begin position="76"/>
        <end position="97"/>
    </location>
</feature>
<dbReference type="EMBL" id="UZAM01008481">
    <property type="protein sequence ID" value="VDP05146.1"/>
    <property type="molecule type" value="Genomic_DNA"/>
</dbReference>
<reference evidence="4" key="1">
    <citation type="submission" date="2016-06" db="UniProtKB">
        <authorList>
            <consortium name="WormBaseParasite"/>
        </authorList>
    </citation>
    <scope>IDENTIFICATION</scope>
</reference>
<evidence type="ECO:0000313" key="2">
    <source>
        <dbReference type="EMBL" id="VDP05146.1"/>
    </source>
</evidence>
<proteinExistence type="predicted"/>
<reference evidence="2 3" key="2">
    <citation type="submission" date="2018-11" db="EMBL/GenBank/DDBJ databases">
        <authorList>
            <consortium name="Pathogen Informatics"/>
        </authorList>
    </citation>
    <scope>NUCLEOTIDE SEQUENCE [LARGE SCALE GENOMIC DNA]</scope>
</reference>
<sequence length="181" mass="20835">MAWLTTSNMAMVRRLSRSKLGGLQSTSHSVALGNTRINRVHPMVVQANVNVVGGRPHDLANATNEKRRMVTEIRSITSLIFITAVSFAICQISYVFWRLLWIFHGTVRSLDVCDHVDAFRSSMRMHYFVQFSIMSTYVCEAMSRSLNFYFYLMFNTSFRNEFTASIKYLFSELMALKQCAN</sequence>
<protein>
    <submittedName>
        <fullName evidence="4">G-protein coupled receptors family 1 profile domain-containing protein</fullName>
    </submittedName>
</protein>